<reference evidence="2 3" key="2">
    <citation type="submission" date="2019-01" db="EMBL/GenBank/DDBJ databases">
        <title>The decoding of complex shrimp genome reveals the adaptation for benthos swimmer, frequently molting mechanism and breeding impact on genome.</title>
        <authorList>
            <person name="Sun Y."/>
            <person name="Gao Y."/>
            <person name="Yu Y."/>
        </authorList>
    </citation>
    <scope>NUCLEOTIDE SEQUENCE [LARGE SCALE GENOMIC DNA]</scope>
    <source>
        <tissue evidence="2">Muscle</tissue>
    </source>
</reference>
<comment type="caution">
    <text evidence="2">The sequence shown here is derived from an EMBL/GenBank/DDBJ whole genome shotgun (WGS) entry which is preliminary data.</text>
</comment>
<name>A0A3R7PV04_PENVA</name>
<feature type="compositionally biased region" description="Basic and acidic residues" evidence="1">
    <location>
        <begin position="55"/>
        <end position="71"/>
    </location>
</feature>
<organism evidence="2 3">
    <name type="scientific">Penaeus vannamei</name>
    <name type="common">Whiteleg shrimp</name>
    <name type="synonym">Litopenaeus vannamei</name>
    <dbReference type="NCBI Taxonomy" id="6689"/>
    <lineage>
        <taxon>Eukaryota</taxon>
        <taxon>Metazoa</taxon>
        <taxon>Ecdysozoa</taxon>
        <taxon>Arthropoda</taxon>
        <taxon>Crustacea</taxon>
        <taxon>Multicrustacea</taxon>
        <taxon>Malacostraca</taxon>
        <taxon>Eumalacostraca</taxon>
        <taxon>Eucarida</taxon>
        <taxon>Decapoda</taxon>
        <taxon>Dendrobranchiata</taxon>
        <taxon>Penaeoidea</taxon>
        <taxon>Penaeidae</taxon>
        <taxon>Penaeus</taxon>
    </lineage>
</organism>
<accession>A0A3R7PV04</accession>
<dbReference type="EMBL" id="QCYY01001464">
    <property type="protein sequence ID" value="ROT77861.1"/>
    <property type="molecule type" value="Genomic_DNA"/>
</dbReference>
<evidence type="ECO:0000313" key="3">
    <source>
        <dbReference type="Proteomes" id="UP000283509"/>
    </source>
</evidence>
<protein>
    <submittedName>
        <fullName evidence="2">Putative HIV Tat-specific factor 1-like</fullName>
    </submittedName>
</protein>
<reference evidence="2 3" key="1">
    <citation type="submission" date="2018-04" db="EMBL/GenBank/DDBJ databases">
        <authorList>
            <person name="Zhang X."/>
            <person name="Yuan J."/>
            <person name="Li F."/>
            <person name="Xiang J."/>
        </authorList>
    </citation>
    <scope>NUCLEOTIDE SEQUENCE [LARGE SCALE GENOMIC DNA]</scope>
    <source>
        <tissue evidence="2">Muscle</tissue>
    </source>
</reference>
<dbReference type="STRING" id="6689.A0A3R7PV04"/>
<keyword evidence="3" id="KW-1185">Reference proteome</keyword>
<gene>
    <name evidence="2" type="ORF">C7M84_003459</name>
</gene>
<feature type="region of interest" description="Disordered" evidence="1">
    <location>
        <begin position="1"/>
        <end position="71"/>
    </location>
</feature>
<feature type="compositionally biased region" description="Basic and acidic residues" evidence="1">
    <location>
        <begin position="20"/>
        <end position="47"/>
    </location>
</feature>
<feature type="region of interest" description="Disordered" evidence="1">
    <location>
        <begin position="200"/>
        <end position="243"/>
    </location>
</feature>
<evidence type="ECO:0000256" key="1">
    <source>
        <dbReference type="SAM" id="MobiDB-lite"/>
    </source>
</evidence>
<feature type="compositionally biased region" description="Acidic residues" evidence="1">
    <location>
        <begin position="211"/>
        <end position="229"/>
    </location>
</feature>
<sequence>MADADESKASAAEQVSSTTHSEKTQDNKDTAHLTSEESVVKSDHKTCDSQANENGTDKKEGNQPDFSESHDYELINGQYYYTDSSSGQRYMYEANKGEWVAVDASEEKQDQQVTVDDEGRTYYYADDMHLCRDPHGNVFYWEEEEWKPWTEKASAKPDSASDKKDSKWYFYQGDDTFYRDNTSDIVYKLNKETNEWQVHEGKLKKKRPRIDEEEEFDTESEDSDEEEGDGTAPPGVKNDPNIEYDGVTYTKRDPSDNMVYEWDVNRRAWFPKLDEDFMATYQLSYGFNPDGTKNENPEGVLFPSRQVTHTDRFTSTASLTRLTLHVMMLHSFKLTLFLV</sequence>
<dbReference type="Proteomes" id="UP000283509">
    <property type="component" value="Unassembled WGS sequence"/>
</dbReference>
<dbReference type="OrthoDB" id="10258585at2759"/>
<proteinExistence type="predicted"/>
<dbReference type="AlphaFoldDB" id="A0A3R7PV04"/>
<evidence type="ECO:0000313" key="2">
    <source>
        <dbReference type="EMBL" id="ROT77861.1"/>
    </source>
</evidence>